<dbReference type="PROSITE" id="PS51257">
    <property type="entry name" value="PROKAR_LIPOPROTEIN"/>
    <property type="match status" value="1"/>
</dbReference>
<feature type="domain" description="Leucine-binding protein" evidence="4">
    <location>
        <begin position="46"/>
        <end position="368"/>
    </location>
</feature>
<comment type="caution">
    <text evidence="5">The sequence shown here is derived from an EMBL/GenBank/DDBJ whole genome shotgun (WGS) entry which is preliminary data.</text>
</comment>
<gene>
    <name evidence="5" type="ORF">BN12_720009</name>
</gene>
<evidence type="ECO:0000256" key="3">
    <source>
        <dbReference type="SAM" id="SignalP"/>
    </source>
</evidence>
<dbReference type="Proteomes" id="UP000035721">
    <property type="component" value="Unassembled WGS sequence"/>
</dbReference>
<dbReference type="CDD" id="cd06342">
    <property type="entry name" value="PBP1_ABC_LIVBP-like"/>
    <property type="match status" value="1"/>
</dbReference>
<dbReference type="RefSeq" id="WP_048552041.1">
    <property type="nucleotide sequence ID" value="NZ_HF570958.1"/>
</dbReference>
<keyword evidence="2 3" id="KW-0732">Signal</keyword>
<keyword evidence="6" id="KW-1185">Reference proteome</keyword>
<feature type="signal peptide" evidence="3">
    <location>
        <begin position="1"/>
        <end position="21"/>
    </location>
</feature>
<evidence type="ECO:0000256" key="1">
    <source>
        <dbReference type="ARBA" id="ARBA00010062"/>
    </source>
</evidence>
<evidence type="ECO:0000256" key="2">
    <source>
        <dbReference type="ARBA" id="ARBA00022729"/>
    </source>
</evidence>
<dbReference type="EMBL" id="CAJB01000406">
    <property type="protein sequence ID" value="CCH80071.1"/>
    <property type="molecule type" value="Genomic_DNA"/>
</dbReference>
<evidence type="ECO:0000259" key="4">
    <source>
        <dbReference type="Pfam" id="PF13458"/>
    </source>
</evidence>
<protein>
    <submittedName>
        <fullName evidence="5">Putative Leu/Ile/Val-binding protein (LivJ)</fullName>
    </submittedName>
</protein>
<evidence type="ECO:0000313" key="6">
    <source>
        <dbReference type="Proteomes" id="UP000035721"/>
    </source>
</evidence>
<comment type="similarity">
    <text evidence="1">Belongs to the leucine-binding protein family.</text>
</comment>
<dbReference type="OrthoDB" id="9772589at2"/>
<dbReference type="InterPro" id="IPR028082">
    <property type="entry name" value="Peripla_BP_I"/>
</dbReference>
<sequence length="397" mass="40232">MRTRNLVSVAVLGLAATTALGACSNSNDSGGLSGGSSSGGGGGATYTVAFEGPLSGDNAQLGINEVNAAQLAVDQANQKGDLGFTLKLLKADDVGDPSKAPAAAAQILQDNTVMGVIGPSFSGTTKAVGKTFGDAGLAIVNPSASNGTLQTLGFKTWHRVNPNDFAEGPAAADWLAKKAKKVFVVDDLSDYGSGVAAAVIKELKAKGVTVQHQGVDAKTTDYGAISQTVKNSGADAVFYAGYDAQGALFTKALTAVGYKGIRMAGNGVKSSVFTEGAGAAGNGFYFSCGCQDATVAPSAKDFTAAYQKMFNTPPSTYSPEAYDATNILINAIKAAKAAGSVTRATVNEQVNKTDYEGITGHIKFGTDGDLAKGSGTVNLYEQKDGKIVSLGDITKAS</sequence>
<dbReference type="InterPro" id="IPR028081">
    <property type="entry name" value="Leu-bd"/>
</dbReference>
<dbReference type="SUPFAM" id="SSF53822">
    <property type="entry name" value="Periplasmic binding protein-like I"/>
    <property type="match status" value="1"/>
</dbReference>
<organism evidence="5 6">
    <name type="scientific">Nostocoides japonicum T1-X7</name>
    <dbReference type="NCBI Taxonomy" id="1194083"/>
    <lineage>
        <taxon>Bacteria</taxon>
        <taxon>Bacillati</taxon>
        <taxon>Actinomycetota</taxon>
        <taxon>Actinomycetes</taxon>
        <taxon>Micrococcales</taxon>
        <taxon>Intrasporangiaceae</taxon>
        <taxon>Nostocoides</taxon>
    </lineage>
</organism>
<dbReference type="AlphaFoldDB" id="A0A077M2M9"/>
<dbReference type="STRING" id="1194083.BN12_720009"/>
<reference evidence="5 6" key="1">
    <citation type="journal article" date="2013" name="ISME J.">
        <title>A metabolic model for members of the genus Tetrasphaera involved in enhanced biological phosphorus removal.</title>
        <authorList>
            <person name="Kristiansen R."/>
            <person name="Nguyen H.T.T."/>
            <person name="Saunders A.M."/>
            <person name="Nielsen J.L."/>
            <person name="Wimmer R."/>
            <person name="Le V.Q."/>
            <person name="McIlroy S.J."/>
            <person name="Petrovski S."/>
            <person name="Seviour R.J."/>
            <person name="Calteau A."/>
            <person name="Nielsen K.L."/>
            <person name="Nielsen P.H."/>
        </authorList>
    </citation>
    <scope>NUCLEOTIDE SEQUENCE [LARGE SCALE GENOMIC DNA]</scope>
    <source>
        <strain evidence="5 6">T1-X7</strain>
    </source>
</reference>
<dbReference type="PANTHER" id="PTHR47151:SF2">
    <property type="entry name" value="AMINO ACID BINDING PROTEIN"/>
    <property type="match status" value="1"/>
</dbReference>
<dbReference type="Pfam" id="PF13458">
    <property type="entry name" value="Peripla_BP_6"/>
    <property type="match status" value="1"/>
</dbReference>
<dbReference type="PANTHER" id="PTHR47151">
    <property type="entry name" value="LEU/ILE/VAL-BINDING ABC TRANSPORTER SUBUNIT"/>
    <property type="match status" value="1"/>
</dbReference>
<dbReference type="Gene3D" id="3.40.50.2300">
    <property type="match status" value="2"/>
</dbReference>
<name>A0A077M2M9_9MICO</name>
<evidence type="ECO:0000313" key="5">
    <source>
        <dbReference type="EMBL" id="CCH80071.1"/>
    </source>
</evidence>
<accession>A0A077M2M9</accession>
<proteinExistence type="inferred from homology"/>
<feature type="chain" id="PRO_5001720823" evidence="3">
    <location>
        <begin position="22"/>
        <end position="397"/>
    </location>
</feature>